<name>A0A7T0BRX1_9BACT</name>
<dbReference type="InterPro" id="IPR019927">
    <property type="entry name" value="Ribosomal_uL3_bac/org-type"/>
</dbReference>
<dbReference type="PANTHER" id="PTHR11229:SF16">
    <property type="entry name" value="LARGE RIBOSOMAL SUBUNIT PROTEIN UL3C"/>
    <property type="match status" value="1"/>
</dbReference>
<accession>A0A7T0BRX1</accession>
<evidence type="ECO:0000313" key="2">
    <source>
        <dbReference type="Proteomes" id="UP000594451"/>
    </source>
</evidence>
<dbReference type="GO" id="GO:0003735">
    <property type="term" value="F:structural constituent of ribosome"/>
    <property type="evidence" value="ECO:0007669"/>
    <property type="project" value="InterPro"/>
</dbReference>
<keyword evidence="2" id="KW-1185">Reference proteome</keyword>
<gene>
    <name evidence="1" type="ORF">E5P55_00890</name>
</gene>
<dbReference type="Proteomes" id="UP000594451">
    <property type="component" value="Chromosome"/>
</dbReference>
<dbReference type="InterPro" id="IPR009000">
    <property type="entry name" value="Transl_B-barrel_sf"/>
</dbReference>
<dbReference type="PANTHER" id="PTHR11229">
    <property type="entry name" value="50S RIBOSOMAL PROTEIN L3"/>
    <property type="match status" value="1"/>
</dbReference>
<dbReference type="Gene3D" id="2.40.30.10">
    <property type="entry name" value="Translation factors"/>
    <property type="match status" value="1"/>
</dbReference>
<dbReference type="SUPFAM" id="SSF50447">
    <property type="entry name" value="Translation proteins"/>
    <property type="match status" value="1"/>
</dbReference>
<protein>
    <recommendedName>
        <fullName evidence="3">50S ribosomal protein L3</fullName>
    </recommendedName>
</protein>
<reference evidence="1 2" key="1">
    <citation type="journal article" date="2020" name="Sci. Rep.">
        <title>Morphology, ultrastructure, genomics, and phylogeny of Euplotes vanleeuwenhoeki sp. nov. and its ultra-reduced endosymbiont Candidatus Pinguicoccus supinus sp. nov.</title>
        <authorList>
            <person name="Serra V."/>
            <person name="Gammuto L."/>
            <person name="Nitla V."/>
            <person name="Castelli M."/>
            <person name="Lanzoni O."/>
            <person name="Sassera D."/>
            <person name="Bandi C."/>
            <person name="Sandeep B.V."/>
            <person name="Verni F."/>
            <person name="Modeo L."/>
            <person name="Petroni G."/>
        </authorList>
    </citation>
    <scope>NUCLEOTIDE SEQUENCE [LARGE SCALE GENOMIC DNA]</scope>
    <source>
        <strain evidence="1 2">KKR18_Esm</strain>
    </source>
</reference>
<dbReference type="KEGG" id="psup:E5P55_00890"/>
<sequence>MSHRRGGSFGNREWPAEIQKGKKMPGVLGCTKNTVQNLTIVSTFHYNSIIFVKGSIPGHSSSIIRITFSKKKY</sequence>
<dbReference type="AlphaFoldDB" id="A0A7T0BRX1"/>
<dbReference type="GO" id="GO:0005840">
    <property type="term" value="C:ribosome"/>
    <property type="evidence" value="ECO:0007669"/>
    <property type="project" value="InterPro"/>
</dbReference>
<organism evidence="1 2">
    <name type="scientific">Candidatus Pinguicoccus supinus</name>
    <dbReference type="NCBI Taxonomy" id="2529394"/>
    <lineage>
        <taxon>Bacteria</taxon>
        <taxon>Pseudomonadati</taxon>
        <taxon>Verrucomicrobiota</taxon>
        <taxon>Candidatus Pinguicoccus</taxon>
    </lineage>
</organism>
<dbReference type="GO" id="GO:0006412">
    <property type="term" value="P:translation"/>
    <property type="evidence" value="ECO:0007669"/>
    <property type="project" value="InterPro"/>
</dbReference>
<dbReference type="EMBL" id="CP039370">
    <property type="protein sequence ID" value="QPJ58511.1"/>
    <property type="molecule type" value="Genomic_DNA"/>
</dbReference>
<proteinExistence type="predicted"/>
<evidence type="ECO:0000313" key="1">
    <source>
        <dbReference type="EMBL" id="QPJ58511.1"/>
    </source>
</evidence>
<evidence type="ECO:0008006" key="3">
    <source>
        <dbReference type="Google" id="ProtNLM"/>
    </source>
</evidence>